<dbReference type="EMBL" id="JAFKGL010000018">
    <property type="protein sequence ID" value="MBN9413216.1"/>
    <property type="molecule type" value="Genomic_DNA"/>
</dbReference>
<comment type="caution">
    <text evidence="2">The sequence shown here is derived from an EMBL/GenBank/DDBJ whole genome shotgun (WGS) entry which is preliminary data.</text>
</comment>
<proteinExistence type="predicted"/>
<dbReference type="AlphaFoldDB" id="A0A8J7TTB7"/>
<accession>A0A8J7TTB7</accession>
<organism evidence="2 3">
    <name type="scientific">Candidatus Paracaedimonas acanthamoebae</name>
    <dbReference type="NCBI Taxonomy" id="244581"/>
    <lineage>
        <taxon>Bacteria</taxon>
        <taxon>Pseudomonadati</taxon>
        <taxon>Pseudomonadota</taxon>
        <taxon>Alphaproteobacteria</taxon>
        <taxon>Holosporales</taxon>
        <taxon>Caedimonadaceae</taxon>
        <taxon>Candidatus Paracaedimonas</taxon>
    </lineage>
</organism>
<dbReference type="Pfam" id="PF09923">
    <property type="entry name" value="DUF2155"/>
    <property type="match status" value="1"/>
</dbReference>
<evidence type="ECO:0000313" key="3">
    <source>
        <dbReference type="Proteomes" id="UP000664414"/>
    </source>
</evidence>
<evidence type="ECO:0000313" key="2">
    <source>
        <dbReference type="EMBL" id="MBN9413216.1"/>
    </source>
</evidence>
<reference evidence="2" key="1">
    <citation type="submission" date="2021-02" db="EMBL/GenBank/DDBJ databases">
        <title>Thiocyanate and organic carbon inputs drive convergent selection for specific autotrophic Afipia and Thiobacillus strains within complex microbiomes.</title>
        <authorList>
            <person name="Huddy R.J."/>
            <person name="Sachdeva R."/>
            <person name="Kadzinga F."/>
            <person name="Kantor R.S."/>
            <person name="Harrison S.T.L."/>
            <person name="Banfield J.F."/>
        </authorList>
    </citation>
    <scope>NUCLEOTIDE SEQUENCE</scope>
    <source>
        <strain evidence="2">SCN18_10_11_15_R4_P_38_20</strain>
    </source>
</reference>
<dbReference type="InterPro" id="IPR019225">
    <property type="entry name" value="DUF2155"/>
</dbReference>
<sequence>MNVFIFFFIISFLAKVTQATDIAPPSQPDSMLKTQEQEVYVTDKILLQALDKITGRVIPLEGEINKPIEFGTLRIIPRLCQKAAPEDPPESTAFLEIFETKPSAQEDLIFQGWMFASHPSISALEHPVYDVWVKECQGTIIQSKKLSPPLLTEKTLPLSDEMKGFYQGLGESPENHPTSDEHNDS</sequence>
<gene>
    <name evidence="2" type="ORF">J0H12_04755</name>
</gene>
<dbReference type="Proteomes" id="UP000664414">
    <property type="component" value="Unassembled WGS sequence"/>
</dbReference>
<name>A0A8J7TTB7_9PROT</name>
<evidence type="ECO:0000256" key="1">
    <source>
        <dbReference type="SAM" id="MobiDB-lite"/>
    </source>
</evidence>
<protein>
    <submittedName>
        <fullName evidence="2">DUF2155 domain-containing protein</fullName>
    </submittedName>
</protein>
<feature type="compositionally biased region" description="Basic and acidic residues" evidence="1">
    <location>
        <begin position="173"/>
        <end position="185"/>
    </location>
</feature>
<feature type="region of interest" description="Disordered" evidence="1">
    <location>
        <begin position="162"/>
        <end position="185"/>
    </location>
</feature>